<accession>U4LE58</accession>
<dbReference type="eggNOG" id="ENOG502S442">
    <property type="taxonomic scope" value="Eukaryota"/>
</dbReference>
<dbReference type="OrthoDB" id="433738at2759"/>
<dbReference type="PANTHER" id="PTHR22904">
    <property type="entry name" value="TPR REPEAT CONTAINING PROTEIN"/>
    <property type="match status" value="1"/>
</dbReference>
<sequence length="204" mass="22637">MASSTEIYTQLPLRVDRDTQDISCPGGNPELQSFLDQLNQMHKVLSLDKRMDGVPPPPVPVNPARSGAIEKQRAAGNTAFTAGNYKEAVSKYSHGIAMALTRPPWEPAPLMKEEIQILYSNRAQAHLLCNNYPEALADAALSVDLKRQQNNKAHYRKAKALKEMGRFKEAREALVFGLEYGEDAAMRTLLAEVEKSLEARGIVF</sequence>
<organism evidence="3 4">
    <name type="scientific">Pyronema omphalodes (strain CBS 100304)</name>
    <name type="common">Pyronema confluens</name>
    <dbReference type="NCBI Taxonomy" id="1076935"/>
    <lineage>
        <taxon>Eukaryota</taxon>
        <taxon>Fungi</taxon>
        <taxon>Dikarya</taxon>
        <taxon>Ascomycota</taxon>
        <taxon>Pezizomycotina</taxon>
        <taxon>Pezizomycetes</taxon>
        <taxon>Pezizales</taxon>
        <taxon>Pyronemataceae</taxon>
        <taxon>Pyronema</taxon>
    </lineage>
</organism>
<dbReference type="OMA" id="KMYTLAI"/>
<dbReference type="Gene3D" id="1.25.40.10">
    <property type="entry name" value="Tetratricopeptide repeat domain"/>
    <property type="match status" value="1"/>
</dbReference>
<dbReference type="STRING" id="1076935.U4LE58"/>
<dbReference type="AlphaFoldDB" id="U4LE58"/>
<protein>
    <submittedName>
        <fullName evidence="3">Similar to Translocation protein sec72 acc. no. O14085</fullName>
    </submittedName>
</protein>
<keyword evidence="2" id="KW-0802">TPR repeat</keyword>
<evidence type="ECO:0000256" key="1">
    <source>
        <dbReference type="ARBA" id="ARBA00022737"/>
    </source>
</evidence>
<proteinExistence type="predicted"/>
<keyword evidence="1" id="KW-0677">Repeat</keyword>
<dbReference type="EMBL" id="HF935441">
    <property type="protein sequence ID" value="CCX30389.1"/>
    <property type="molecule type" value="Genomic_DNA"/>
</dbReference>
<evidence type="ECO:0000313" key="4">
    <source>
        <dbReference type="Proteomes" id="UP000018144"/>
    </source>
</evidence>
<dbReference type="Proteomes" id="UP000018144">
    <property type="component" value="Unassembled WGS sequence"/>
</dbReference>
<evidence type="ECO:0000313" key="3">
    <source>
        <dbReference type="EMBL" id="CCX30389.1"/>
    </source>
</evidence>
<evidence type="ECO:0000256" key="2">
    <source>
        <dbReference type="ARBA" id="ARBA00022803"/>
    </source>
</evidence>
<gene>
    <name evidence="3" type="ORF">PCON_08588</name>
</gene>
<dbReference type="SUPFAM" id="SSF48452">
    <property type="entry name" value="TPR-like"/>
    <property type="match status" value="1"/>
</dbReference>
<dbReference type="PANTHER" id="PTHR22904:SF523">
    <property type="entry name" value="STRESS-INDUCED-PHOSPHOPROTEIN 1"/>
    <property type="match status" value="1"/>
</dbReference>
<dbReference type="InterPro" id="IPR011990">
    <property type="entry name" value="TPR-like_helical_dom_sf"/>
</dbReference>
<reference evidence="3 4" key="1">
    <citation type="journal article" date="2013" name="PLoS Genet.">
        <title>The genome and development-dependent transcriptomes of Pyronema confluens: a window into fungal evolution.</title>
        <authorList>
            <person name="Traeger S."/>
            <person name="Altegoer F."/>
            <person name="Freitag M."/>
            <person name="Gabaldon T."/>
            <person name="Kempken F."/>
            <person name="Kumar A."/>
            <person name="Marcet-Houben M."/>
            <person name="Poggeler S."/>
            <person name="Stajich J.E."/>
            <person name="Nowrousian M."/>
        </authorList>
    </citation>
    <scope>NUCLEOTIDE SEQUENCE [LARGE SCALE GENOMIC DNA]</scope>
    <source>
        <strain evidence="4">CBS 100304</strain>
        <tissue evidence="3">Vegetative mycelium</tissue>
    </source>
</reference>
<dbReference type="GO" id="GO:0051879">
    <property type="term" value="F:Hsp90 protein binding"/>
    <property type="evidence" value="ECO:0007669"/>
    <property type="project" value="TreeGrafter"/>
</dbReference>
<keyword evidence="4" id="KW-1185">Reference proteome</keyword>
<name>U4LE58_PYROM</name>